<organism evidence="2 3">
    <name type="scientific">Alloalcanivorax venustensis ISO4</name>
    <dbReference type="NCBI Taxonomy" id="1177184"/>
    <lineage>
        <taxon>Bacteria</taxon>
        <taxon>Pseudomonadati</taxon>
        <taxon>Pseudomonadota</taxon>
        <taxon>Gammaproteobacteria</taxon>
        <taxon>Oceanospirillales</taxon>
        <taxon>Alcanivoracaceae</taxon>
        <taxon>Alloalcanivorax</taxon>
    </lineage>
</organism>
<dbReference type="NCBIfam" id="NF033784">
    <property type="entry name" value="transport_merC"/>
    <property type="match status" value="1"/>
</dbReference>
<keyword evidence="1" id="KW-0812">Transmembrane</keyword>
<comment type="caution">
    <text evidence="2">The sequence shown here is derived from an EMBL/GenBank/DDBJ whole genome shotgun (WGS) entry which is preliminary data.</text>
</comment>
<dbReference type="EMBL" id="ARXR01000011">
    <property type="protein sequence ID" value="MBF5053081.1"/>
    <property type="molecule type" value="Genomic_DNA"/>
</dbReference>
<evidence type="ECO:0000313" key="3">
    <source>
        <dbReference type="Proteomes" id="UP000644441"/>
    </source>
</evidence>
<name>A0ABS0AG34_9GAMM</name>
<dbReference type="Pfam" id="PF03203">
    <property type="entry name" value="MerC"/>
    <property type="match status" value="1"/>
</dbReference>
<dbReference type="PROSITE" id="PS51257">
    <property type="entry name" value="PROKAR_LIPOPROTEIN"/>
    <property type="match status" value="1"/>
</dbReference>
<dbReference type="Proteomes" id="UP000644441">
    <property type="component" value="Unassembled WGS sequence"/>
</dbReference>
<dbReference type="RefSeq" id="WP_194855914.1">
    <property type="nucleotide sequence ID" value="NZ_ARXR01000011.1"/>
</dbReference>
<keyword evidence="1" id="KW-0472">Membrane</keyword>
<feature type="transmembrane region" description="Helical" evidence="1">
    <location>
        <begin position="103"/>
        <end position="123"/>
    </location>
</feature>
<feature type="transmembrane region" description="Helical" evidence="1">
    <location>
        <begin position="21"/>
        <end position="42"/>
    </location>
</feature>
<feature type="transmembrane region" description="Helical" evidence="1">
    <location>
        <begin position="79"/>
        <end position="97"/>
    </location>
</feature>
<protein>
    <submittedName>
        <fullName evidence="2">Mercury transport protein MerC</fullName>
    </submittedName>
</protein>
<reference evidence="2 3" key="1">
    <citation type="submission" date="2012-09" db="EMBL/GenBank/DDBJ databases">
        <title>Genome Sequence of alkane-degrading Bacterium Alcanivorax venustensis ISO4.</title>
        <authorList>
            <person name="Lai Q."/>
            <person name="Shao Z."/>
        </authorList>
    </citation>
    <scope>NUCLEOTIDE SEQUENCE [LARGE SCALE GENOMIC DNA]</scope>
    <source>
        <strain evidence="2 3">ISO4</strain>
    </source>
</reference>
<feature type="transmembrane region" description="Helical" evidence="1">
    <location>
        <begin position="48"/>
        <end position="67"/>
    </location>
</feature>
<proteinExistence type="predicted"/>
<gene>
    <name evidence="2" type="ORF">ISO4_01683</name>
</gene>
<evidence type="ECO:0000256" key="1">
    <source>
        <dbReference type="SAM" id="Phobius"/>
    </source>
</evidence>
<sequence>MDLISRIADKAGSIGSVVSGMGCAVCFPALAGIGATLGLGFLASWERVFITTLIPIFAFIALVANVMTWRIHRQRGRGILGVLGPLLVFAGVLPFQLKLGQYASYAQFVFYSGLVLMVVSSVWNMMRPVKRQCDVPY</sequence>
<keyword evidence="3" id="KW-1185">Reference proteome</keyword>
<keyword evidence="1" id="KW-1133">Transmembrane helix</keyword>
<accession>A0ABS0AG34</accession>
<evidence type="ECO:0000313" key="2">
    <source>
        <dbReference type="EMBL" id="MBF5053081.1"/>
    </source>
</evidence>
<dbReference type="InterPro" id="IPR004891">
    <property type="entry name" value="Mercury-R_MerC"/>
</dbReference>